<reference evidence="4 5" key="1">
    <citation type="submission" date="2018-09" db="EMBL/GenBank/DDBJ databases">
        <title>Streptomyces sp. nov. DS1-2, an endophytic actinomycete isolated from roots of Dendrobium scabrilingue.</title>
        <authorList>
            <person name="Kuncharoen N."/>
            <person name="Kudo T."/>
            <person name="Ohkuma M."/>
            <person name="Yuki M."/>
            <person name="Tanasupawat S."/>
        </authorList>
    </citation>
    <scope>NUCLEOTIDE SEQUENCE [LARGE SCALE GENOMIC DNA]</scope>
    <source>
        <strain evidence="2 5">AZ1-7</strain>
        <strain evidence="3 4">DS1-2</strain>
    </source>
</reference>
<feature type="compositionally biased region" description="Basic and acidic residues" evidence="1">
    <location>
        <begin position="8"/>
        <end position="21"/>
    </location>
</feature>
<dbReference type="AlphaFoldDB" id="A0A3A9WLY8"/>
<feature type="region of interest" description="Disordered" evidence="1">
    <location>
        <begin position="131"/>
        <end position="155"/>
    </location>
</feature>
<sequence>MTQAARSGTERARRTADEARGQARAAATELRGRFAAEADAQARGVAGAVRRWADDIAGLAENAPGDSPARGLAAQAADTGHRAADQLDQRGVDGLMDELRDFARRRPAAFIGGAALAGFAVGRLVRAGRAASADAPGAAGRDDGAEPEGVERPEV</sequence>
<comment type="caution">
    <text evidence="2">The sequence shown here is derived from an EMBL/GenBank/DDBJ whole genome shotgun (WGS) entry which is preliminary data.</text>
</comment>
<proteinExistence type="predicted"/>
<dbReference type="EMBL" id="RBDX01000005">
    <property type="protein sequence ID" value="RKN10484.1"/>
    <property type="molecule type" value="Genomic_DNA"/>
</dbReference>
<accession>A0A3A9WLY8</accession>
<feature type="region of interest" description="Disordered" evidence="1">
    <location>
        <begin position="59"/>
        <end position="89"/>
    </location>
</feature>
<organism evidence="2 5">
    <name type="scientific">Streptomyces radicis</name>
    <dbReference type="NCBI Taxonomy" id="1750517"/>
    <lineage>
        <taxon>Bacteria</taxon>
        <taxon>Bacillati</taxon>
        <taxon>Actinomycetota</taxon>
        <taxon>Actinomycetes</taxon>
        <taxon>Kitasatosporales</taxon>
        <taxon>Streptomycetaceae</taxon>
        <taxon>Streptomyces</taxon>
    </lineage>
</organism>
<keyword evidence="4" id="KW-1185">Reference proteome</keyword>
<dbReference type="Proteomes" id="UP000275024">
    <property type="component" value="Unassembled WGS sequence"/>
</dbReference>
<dbReference type="OrthoDB" id="3543540at2"/>
<feature type="region of interest" description="Disordered" evidence="1">
    <location>
        <begin position="1"/>
        <end position="24"/>
    </location>
</feature>
<evidence type="ECO:0000313" key="5">
    <source>
        <dbReference type="Proteomes" id="UP000275024"/>
    </source>
</evidence>
<evidence type="ECO:0000313" key="2">
    <source>
        <dbReference type="EMBL" id="RKN10484.1"/>
    </source>
</evidence>
<name>A0A3A9WLY8_9ACTN</name>
<evidence type="ECO:0000256" key="1">
    <source>
        <dbReference type="SAM" id="MobiDB-lite"/>
    </source>
</evidence>
<dbReference type="EMBL" id="RBDY01000005">
    <property type="protein sequence ID" value="RKN24743.1"/>
    <property type="molecule type" value="Genomic_DNA"/>
</dbReference>
<gene>
    <name evidence="3" type="ORF">D7318_09785</name>
    <name evidence="2" type="ORF">D7319_08610</name>
</gene>
<dbReference type="Proteomes" id="UP000268652">
    <property type="component" value="Unassembled WGS sequence"/>
</dbReference>
<evidence type="ECO:0000313" key="4">
    <source>
        <dbReference type="Proteomes" id="UP000268652"/>
    </source>
</evidence>
<evidence type="ECO:0008006" key="6">
    <source>
        <dbReference type="Google" id="ProtNLM"/>
    </source>
</evidence>
<evidence type="ECO:0000313" key="3">
    <source>
        <dbReference type="EMBL" id="RKN24743.1"/>
    </source>
</evidence>
<protein>
    <recommendedName>
        <fullName evidence="6">DUF3618 domain-containing protein</fullName>
    </recommendedName>
</protein>
<feature type="compositionally biased region" description="Basic and acidic residues" evidence="1">
    <location>
        <begin position="79"/>
        <end position="89"/>
    </location>
</feature>
<dbReference type="RefSeq" id="WP_120696507.1">
    <property type="nucleotide sequence ID" value="NZ_RBDX01000005.1"/>
</dbReference>
<feature type="compositionally biased region" description="Basic and acidic residues" evidence="1">
    <location>
        <begin position="140"/>
        <end position="155"/>
    </location>
</feature>